<evidence type="ECO:0000313" key="2">
    <source>
        <dbReference type="Proteomes" id="UP000807342"/>
    </source>
</evidence>
<protein>
    <submittedName>
        <fullName evidence="1">Uncharacterized protein</fullName>
    </submittedName>
</protein>
<organism evidence="1 2">
    <name type="scientific">Macrolepiota fuliginosa MF-IS2</name>
    <dbReference type="NCBI Taxonomy" id="1400762"/>
    <lineage>
        <taxon>Eukaryota</taxon>
        <taxon>Fungi</taxon>
        <taxon>Dikarya</taxon>
        <taxon>Basidiomycota</taxon>
        <taxon>Agaricomycotina</taxon>
        <taxon>Agaricomycetes</taxon>
        <taxon>Agaricomycetidae</taxon>
        <taxon>Agaricales</taxon>
        <taxon>Agaricineae</taxon>
        <taxon>Agaricaceae</taxon>
        <taxon>Macrolepiota</taxon>
    </lineage>
</organism>
<evidence type="ECO:0000313" key="1">
    <source>
        <dbReference type="EMBL" id="KAF9447228.1"/>
    </source>
</evidence>
<dbReference type="Proteomes" id="UP000807342">
    <property type="component" value="Unassembled WGS sequence"/>
</dbReference>
<name>A0A9P5X9B8_9AGAR</name>
<dbReference type="EMBL" id="MU151209">
    <property type="protein sequence ID" value="KAF9447228.1"/>
    <property type="molecule type" value="Genomic_DNA"/>
</dbReference>
<dbReference type="AlphaFoldDB" id="A0A9P5X9B8"/>
<proteinExistence type="predicted"/>
<sequence length="102" mass="10850">MAEKNALPAATPLVVNPTPAKAAEITAERRVVSPTVATKAADATTERRVVNPTTAKTADATTERRIVLPAMPNAIPATVVYEMGYMVGLLFHHTIISTPWPS</sequence>
<comment type="caution">
    <text evidence="1">The sequence shown here is derived from an EMBL/GenBank/DDBJ whole genome shotgun (WGS) entry which is preliminary data.</text>
</comment>
<keyword evidence="2" id="KW-1185">Reference proteome</keyword>
<reference evidence="1" key="1">
    <citation type="submission" date="2020-11" db="EMBL/GenBank/DDBJ databases">
        <authorList>
            <consortium name="DOE Joint Genome Institute"/>
            <person name="Ahrendt S."/>
            <person name="Riley R."/>
            <person name="Andreopoulos W."/>
            <person name="Labutti K."/>
            <person name="Pangilinan J."/>
            <person name="Ruiz-Duenas F.J."/>
            <person name="Barrasa J.M."/>
            <person name="Sanchez-Garcia M."/>
            <person name="Camarero S."/>
            <person name="Miyauchi S."/>
            <person name="Serrano A."/>
            <person name="Linde D."/>
            <person name="Babiker R."/>
            <person name="Drula E."/>
            <person name="Ayuso-Fernandez I."/>
            <person name="Pacheco R."/>
            <person name="Padilla G."/>
            <person name="Ferreira P."/>
            <person name="Barriuso J."/>
            <person name="Kellner H."/>
            <person name="Castanera R."/>
            <person name="Alfaro M."/>
            <person name="Ramirez L."/>
            <person name="Pisabarro A.G."/>
            <person name="Kuo A."/>
            <person name="Tritt A."/>
            <person name="Lipzen A."/>
            <person name="He G."/>
            <person name="Yan M."/>
            <person name="Ng V."/>
            <person name="Cullen D."/>
            <person name="Martin F."/>
            <person name="Rosso M.-N."/>
            <person name="Henrissat B."/>
            <person name="Hibbett D."/>
            <person name="Martinez A.T."/>
            <person name="Grigoriev I.V."/>
        </authorList>
    </citation>
    <scope>NUCLEOTIDE SEQUENCE</scope>
    <source>
        <strain evidence="1">MF-IS2</strain>
    </source>
</reference>
<gene>
    <name evidence="1" type="ORF">P691DRAFT_782648</name>
</gene>
<accession>A0A9P5X9B8</accession>